<dbReference type="SMART" id="SM00129">
    <property type="entry name" value="KISc"/>
    <property type="match status" value="1"/>
</dbReference>
<dbReference type="GO" id="GO:0005874">
    <property type="term" value="C:microtubule"/>
    <property type="evidence" value="ECO:0007669"/>
    <property type="project" value="UniProtKB-KW"/>
</dbReference>
<feature type="compositionally biased region" description="Polar residues" evidence="8">
    <location>
        <begin position="800"/>
        <end position="815"/>
    </location>
</feature>
<keyword evidence="4" id="KW-0206">Cytoskeleton</keyword>
<feature type="compositionally biased region" description="Low complexity" evidence="8">
    <location>
        <begin position="722"/>
        <end position="734"/>
    </location>
</feature>
<protein>
    <recommendedName>
        <fullName evidence="6">Kinesin-like protein</fullName>
    </recommendedName>
</protein>
<feature type="compositionally biased region" description="Polar residues" evidence="8">
    <location>
        <begin position="21"/>
        <end position="37"/>
    </location>
</feature>
<feature type="region of interest" description="Disordered" evidence="8">
    <location>
        <begin position="708"/>
        <end position="734"/>
    </location>
</feature>
<evidence type="ECO:0000256" key="8">
    <source>
        <dbReference type="SAM" id="MobiDB-lite"/>
    </source>
</evidence>
<dbReference type="PROSITE" id="PS00411">
    <property type="entry name" value="KINESIN_MOTOR_1"/>
    <property type="match status" value="1"/>
</dbReference>
<keyword evidence="4" id="KW-0963">Cytoplasm</keyword>
<proteinExistence type="inferred from homology"/>
<evidence type="ECO:0000256" key="6">
    <source>
        <dbReference type="RuleBase" id="RU000394"/>
    </source>
</evidence>
<feature type="compositionally biased region" description="Polar residues" evidence="8">
    <location>
        <begin position="755"/>
        <end position="774"/>
    </location>
</feature>
<evidence type="ECO:0000256" key="2">
    <source>
        <dbReference type="ARBA" id="ARBA00022741"/>
    </source>
</evidence>
<keyword evidence="7" id="KW-0175">Coiled coil</keyword>
<sequence>MSNSLKRSSYERMEDMGSPAKRSSNWSESVEPSDSDASNRMRVFVRVRPLNDNDNTNASKKSIDVIDSQLLVFDPIELDDNQTTDDQYVYHGKRYREIGRRPNKNLQFVFDRVFGEDMENIQIYEQSTKKFVQSLLNGYNCAVFAYGATGSGKTHTMLGSQDDPGVIFFTTMDLFRQIEEKSEEEKLELSISYFEIYNEVVFDLLDPTSGKALAVREDSRRGVVVNNLSVHQPKDANHLLEMLEYGNRNRTQHPTDANAESSRSHAVFQISLKKQDYSSTQELSIQISKMSLIDLAGSERATTAYKTNRSKGLQREGGNINKSLLALGNCITALASDSKKKCSYIPYRGSKLTLLLRDSLGGNCQTAMIATVSQSNVHLEETHNTLVYADRAKGIQLNLKKNNFSVGLQPRNYNGLMESQNRKITELNEQLAQLRQENQRLRSKMDTVPKNAIVAKSDSNALLNVVKNSLDLLFEERIDLRQRLMECESNLKKIDLRLLFRKYDIERHKLMASEEYDMNAITKADPLQSLYNQKLHYSDQKSTLELKVEENENKIKRIESELKEQTGEEDWLINRYFIDENMKTEFNDKSFAEKHSTEMAKEILSRLDTNEELMTESVKLNRHSYHCLNGMGRLSEELGNAFTSLLRKVEGKKSVIWKDDISSPVISKRKEVENLFVLPTYSAIPKTPQANTSRALVSVHDITPYYTTNRTPEKSTPLMPRNTNSSLSLTSSANKSTKVAIVSANKRVECDTDYENSPLNDTFTIGNKGVTPSPNRKPILSRDTKRGKSPMTHYRGSAHKSYNNNPYREGNSSRSPAAYKSRSPYQYTNNRYQNDWNRDSDYNSYRNNGYNSNNQQSSRQYGRSNAPKSQHYRPFRF</sequence>
<keyword evidence="3 5" id="KW-0067">ATP-binding</keyword>
<keyword evidence="6" id="KW-0493">Microtubule</keyword>
<dbReference type="PROSITE" id="PS50067">
    <property type="entry name" value="KINESIN_MOTOR_2"/>
    <property type="match status" value="1"/>
</dbReference>
<evidence type="ECO:0000256" key="3">
    <source>
        <dbReference type="ARBA" id="ARBA00022840"/>
    </source>
</evidence>
<dbReference type="SUPFAM" id="SSF52540">
    <property type="entry name" value="P-loop containing nucleoside triphosphate hydrolases"/>
    <property type="match status" value="1"/>
</dbReference>
<feature type="compositionally biased region" description="Low complexity" evidence="8">
    <location>
        <begin position="842"/>
        <end position="865"/>
    </location>
</feature>
<dbReference type="EMBL" id="OC854628">
    <property type="protein sequence ID" value="CAD7619786.1"/>
    <property type="molecule type" value="Genomic_DNA"/>
</dbReference>
<dbReference type="Gene3D" id="3.40.850.10">
    <property type="entry name" value="Kinesin motor domain"/>
    <property type="match status" value="1"/>
</dbReference>
<evidence type="ECO:0000259" key="9">
    <source>
        <dbReference type="PROSITE" id="PS50067"/>
    </source>
</evidence>
<feature type="compositionally biased region" description="Polar residues" evidence="8">
    <location>
        <begin position="823"/>
        <end position="835"/>
    </location>
</feature>
<organism evidence="10">
    <name type="scientific">Medioppia subpectinata</name>
    <dbReference type="NCBI Taxonomy" id="1979941"/>
    <lineage>
        <taxon>Eukaryota</taxon>
        <taxon>Metazoa</taxon>
        <taxon>Ecdysozoa</taxon>
        <taxon>Arthropoda</taxon>
        <taxon>Chelicerata</taxon>
        <taxon>Arachnida</taxon>
        <taxon>Acari</taxon>
        <taxon>Acariformes</taxon>
        <taxon>Sarcoptiformes</taxon>
        <taxon>Oribatida</taxon>
        <taxon>Brachypylina</taxon>
        <taxon>Oppioidea</taxon>
        <taxon>Oppiidae</taxon>
        <taxon>Medioppia</taxon>
    </lineage>
</organism>
<feature type="binding site" evidence="5">
    <location>
        <begin position="147"/>
        <end position="154"/>
    </location>
    <ligand>
        <name>ATP</name>
        <dbReference type="ChEBI" id="CHEBI:30616"/>
    </ligand>
</feature>
<reference evidence="10" key="1">
    <citation type="submission" date="2020-11" db="EMBL/GenBank/DDBJ databases">
        <authorList>
            <person name="Tran Van P."/>
        </authorList>
    </citation>
    <scope>NUCLEOTIDE SEQUENCE</scope>
</reference>
<dbReference type="PRINTS" id="PR00380">
    <property type="entry name" value="KINESINHEAVY"/>
</dbReference>
<evidence type="ECO:0000256" key="1">
    <source>
        <dbReference type="ARBA" id="ARBA00004245"/>
    </source>
</evidence>
<dbReference type="InterPro" id="IPR001752">
    <property type="entry name" value="Kinesin_motor_dom"/>
</dbReference>
<dbReference type="GO" id="GO:0005524">
    <property type="term" value="F:ATP binding"/>
    <property type="evidence" value="ECO:0007669"/>
    <property type="project" value="UniProtKB-UniRule"/>
</dbReference>
<dbReference type="InterPro" id="IPR027417">
    <property type="entry name" value="P-loop_NTPase"/>
</dbReference>
<feature type="coiled-coil region" evidence="7">
    <location>
        <begin position="417"/>
        <end position="444"/>
    </location>
</feature>
<feature type="coiled-coil region" evidence="7">
    <location>
        <begin position="541"/>
        <end position="568"/>
    </location>
</feature>
<comment type="subcellular location">
    <subcellularLocation>
        <location evidence="1">Cytoplasm</location>
        <location evidence="1">Cytoskeleton</location>
    </subcellularLocation>
</comment>
<evidence type="ECO:0000256" key="7">
    <source>
        <dbReference type="SAM" id="Coils"/>
    </source>
</evidence>
<feature type="region of interest" description="Disordered" evidence="8">
    <location>
        <begin position="1"/>
        <end position="37"/>
    </location>
</feature>
<keyword evidence="11" id="KW-1185">Reference proteome</keyword>
<dbReference type="Pfam" id="PF00225">
    <property type="entry name" value="Kinesin"/>
    <property type="match status" value="1"/>
</dbReference>
<dbReference type="Proteomes" id="UP000759131">
    <property type="component" value="Unassembled WGS sequence"/>
</dbReference>
<dbReference type="OrthoDB" id="6489156at2759"/>
<dbReference type="GO" id="GO:0007018">
    <property type="term" value="P:microtubule-based movement"/>
    <property type="evidence" value="ECO:0007669"/>
    <property type="project" value="InterPro"/>
</dbReference>
<feature type="domain" description="Kinesin motor" evidence="9">
    <location>
        <begin position="40"/>
        <end position="395"/>
    </location>
</feature>
<dbReference type="EMBL" id="CAJPIZ010000053">
    <property type="protein sequence ID" value="CAG2100216.1"/>
    <property type="molecule type" value="Genomic_DNA"/>
</dbReference>
<comment type="similarity">
    <text evidence="5 6">Belongs to the TRAFAC class myosin-kinesin ATPase superfamily. Kinesin family.</text>
</comment>
<evidence type="ECO:0000256" key="4">
    <source>
        <dbReference type="ARBA" id="ARBA00023212"/>
    </source>
</evidence>
<dbReference type="PANTHER" id="PTHR47968">
    <property type="entry name" value="CENTROMERE PROTEIN E"/>
    <property type="match status" value="1"/>
</dbReference>
<dbReference type="GO" id="GO:0003777">
    <property type="term" value="F:microtubule motor activity"/>
    <property type="evidence" value="ECO:0007669"/>
    <property type="project" value="InterPro"/>
</dbReference>
<keyword evidence="2 5" id="KW-0547">Nucleotide-binding</keyword>
<dbReference type="InterPro" id="IPR027640">
    <property type="entry name" value="Kinesin-like_fam"/>
</dbReference>
<evidence type="ECO:0000313" key="11">
    <source>
        <dbReference type="Proteomes" id="UP000759131"/>
    </source>
</evidence>
<dbReference type="InterPro" id="IPR036961">
    <property type="entry name" value="Kinesin_motor_dom_sf"/>
</dbReference>
<gene>
    <name evidence="10" type="ORF">OSB1V03_LOCUS285</name>
</gene>
<feature type="region of interest" description="Disordered" evidence="8">
    <location>
        <begin position="752"/>
        <end position="877"/>
    </location>
</feature>
<evidence type="ECO:0000256" key="5">
    <source>
        <dbReference type="PROSITE-ProRule" id="PRU00283"/>
    </source>
</evidence>
<dbReference type="AlphaFoldDB" id="A0A7R9PTA0"/>
<name>A0A7R9PTA0_9ACAR</name>
<evidence type="ECO:0000313" key="10">
    <source>
        <dbReference type="EMBL" id="CAD7619786.1"/>
    </source>
</evidence>
<dbReference type="PANTHER" id="PTHR47968:SF65">
    <property type="entry name" value="KINESIN MOTOR DOMAIN-CONTAINING PROTEIN"/>
    <property type="match status" value="1"/>
</dbReference>
<dbReference type="InterPro" id="IPR019821">
    <property type="entry name" value="Kinesin_motor_CS"/>
</dbReference>
<dbReference type="GO" id="GO:0008017">
    <property type="term" value="F:microtubule binding"/>
    <property type="evidence" value="ECO:0007669"/>
    <property type="project" value="InterPro"/>
</dbReference>
<keyword evidence="5 6" id="KW-0505">Motor protein</keyword>
<accession>A0A7R9PTA0</accession>